<feature type="transmembrane region" description="Helical" evidence="1">
    <location>
        <begin position="16"/>
        <end position="38"/>
    </location>
</feature>
<proteinExistence type="predicted"/>
<name>A0A512JKT6_9HYPH</name>
<keyword evidence="3" id="KW-1185">Reference proteome</keyword>
<accession>A0A512JKT6</accession>
<evidence type="ECO:0000313" key="3">
    <source>
        <dbReference type="Proteomes" id="UP000321750"/>
    </source>
</evidence>
<feature type="transmembrane region" description="Helical" evidence="1">
    <location>
        <begin position="44"/>
        <end position="66"/>
    </location>
</feature>
<organism evidence="2 3">
    <name type="scientific">Methylobacterium gnaphalii</name>
    <dbReference type="NCBI Taxonomy" id="1010610"/>
    <lineage>
        <taxon>Bacteria</taxon>
        <taxon>Pseudomonadati</taxon>
        <taxon>Pseudomonadota</taxon>
        <taxon>Alphaproteobacteria</taxon>
        <taxon>Hyphomicrobiales</taxon>
        <taxon>Methylobacteriaceae</taxon>
        <taxon>Methylobacterium</taxon>
    </lineage>
</organism>
<keyword evidence="1" id="KW-0812">Transmembrane</keyword>
<keyword evidence="1" id="KW-0472">Membrane</keyword>
<reference evidence="2 3" key="1">
    <citation type="submission" date="2019-07" db="EMBL/GenBank/DDBJ databases">
        <title>Whole genome shotgun sequence of Methylobacterium gnaphalii NBRC 107716.</title>
        <authorList>
            <person name="Hosoyama A."/>
            <person name="Uohara A."/>
            <person name="Ohji S."/>
            <person name="Ichikawa N."/>
        </authorList>
    </citation>
    <scope>NUCLEOTIDE SEQUENCE [LARGE SCALE GENOMIC DNA]</scope>
    <source>
        <strain evidence="2 3">NBRC 107716</strain>
    </source>
</reference>
<comment type="caution">
    <text evidence="2">The sequence shown here is derived from an EMBL/GenBank/DDBJ whole genome shotgun (WGS) entry which is preliminary data.</text>
</comment>
<dbReference type="Proteomes" id="UP000321750">
    <property type="component" value="Unassembled WGS sequence"/>
</dbReference>
<dbReference type="EMBL" id="BJZV01000012">
    <property type="protein sequence ID" value="GEP10523.1"/>
    <property type="molecule type" value="Genomic_DNA"/>
</dbReference>
<protein>
    <submittedName>
        <fullName evidence="2">Uncharacterized protein</fullName>
    </submittedName>
</protein>
<evidence type="ECO:0000313" key="2">
    <source>
        <dbReference type="EMBL" id="GEP10523.1"/>
    </source>
</evidence>
<dbReference type="AlphaFoldDB" id="A0A512JKT6"/>
<keyword evidence="1" id="KW-1133">Transmembrane helix</keyword>
<gene>
    <name evidence="2" type="ORF">MGN01_23680</name>
</gene>
<evidence type="ECO:0000256" key="1">
    <source>
        <dbReference type="SAM" id="Phobius"/>
    </source>
</evidence>
<sequence>MIDRPSFGPVVRLSKPIGFVVTGFTIAVGLGVGAFVSLNDYGMPVFHLFLPIAGMLLAEVIVVASARDMAAIQFKLAPC</sequence>